<evidence type="ECO:0000313" key="2">
    <source>
        <dbReference type="EMBL" id="OAJ61369.1"/>
    </source>
</evidence>
<sequence>MRASLEAQALEAVLNGTQWLMGPTLGEQQEPDATDMHVAAGRWKDEGRVFAIERAGQTLYPRYLFDESGTPIPEVDEILGVFAGYAPLRIASWFESTNSLLHGRRPRECLATVPSAVVEAARDHVASAMHG</sequence>
<dbReference type="EMBL" id="LXKA01000220">
    <property type="protein sequence ID" value="OAJ61369.1"/>
    <property type="molecule type" value="Genomic_DNA"/>
</dbReference>
<organism evidence="2 4">
    <name type="scientific">Paraburkholderia ginsengiterrae</name>
    <dbReference type="NCBI Taxonomy" id="1462993"/>
    <lineage>
        <taxon>Bacteria</taxon>
        <taxon>Pseudomonadati</taxon>
        <taxon>Pseudomonadota</taxon>
        <taxon>Betaproteobacteria</taxon>
        <taxon>Burkholderiales</taxon>
        <taxon>Burkholderiaceae</taxon>
        <taxon>Paraburkholderia</taxon>
    </lineage>
</organism>
<reference evidence="3 4" key="1">
    <citation type="submission" date="2016-04" db="EMBL/GenBank/DDBJ databases">
        <title>Reclassification of Paraburkholderia panaciterrae (Farh et al. 2015) Dobritsa &amp; Samadpour 2016 as a later homotypic synonym of Paraburkholderia ginsengiterrae (Farh et al. 2015) Dobritsa &amp; Samadpour 2016.</title>
        <authorList>
            <person name="Dobritsa A.P."/>
            <person name="Kutumbaka K."/>
            <person name="Samadpour M."/>
        </authorList>
    </citation>
    <scope>NUCLEOTIDE SEQUENCE [LARGE SCALE GENOMIC DNA]</scope>
    <source>
        <strain evidence="2 4">DCY85</strain>
        <strain evidence="1 3">DCY85-1</strain>
    </source>
</reference>
<comment type="caution">
    <text evidence="2">The sequence shown here is derived from an EMBL/GenBank/DDBJ whole genome shotgun (WGS) entry which is preliminary data.</text>
</comment>
<evidence type="ECO:0000313" key="3">
    <source>
        <dbReference type="Proteomes" id="UP000077961"/>
    </source>
</evidence>
<dbReference type="Proteomes" id="UP000078116">
    <property type="component" value="Unassembled WGS sequence"/>
</dbReference>
<gene>
    <name evidence="1" type="ORF">A6V36_35255</name>
    <name evidence="2" type="ORF">A6V37_25505</name>
</gene>
<keyword evidence="3" id="KW-1185">Reference proteome</keyword>
<dbReference type="Proteomes" id="UP000077961">
    <property type="component" value="Unassembled WGS sequence"/>
</dbReference>
<protein>
    <recommendedName>
        <fullName evidence="5">Antitoxin Xre/MbcA/ParS-like toxin-binding domain-containing protein</fullName>
    </recommendedName>
</protein>
<name>A0A1A9N8J2_9BURK</name>
<evidence type="ECO:0000313" key="1">
    <source>
        <dbReference type="EMBL" id="OAJ55371.1"/>
    </source>
</evidence>
<accession>A0A1A9N8J2</accession>
<evidence type="ECO:0008006" key="5">
    <source>
        <dbReference type="Google" id="ProtNLM"/>
    </source>
</evidence>
<dbReference type="STRING" id="1462993.A6V36_35255"/>
<proteinExistence type="predicted"/>
<evidence type="ECO:0000313" key="4">
    <source>
        <dbReference type="Proteomes" id="UP000078116"/>
    </source>
</evidence>
<dbReference type="EMBL" id="LXJZ01000194">
    <property type="protein sequence ID" value="OAJ55371.1"/>
    <property type="molecule type" value="Genomic_DNA"/>
</dbReference>
<dbReference type="AlphaFoldDB" id="A0A1A9N8J2"/>